<proteinExistence type="predicted"/>
<accession>A0A383AGX5</accession>
<name>A0A383AGX5_9ZZZZ</name>
<evidence type="ECO:0000313" key="1">
    <source>
        <dbReference type="EMBL" id="SVE07067.1"/>
    </source>
</evidence>
<dbReference type="Gene3D" id="3.40.190.10">
    <property type="entry name" value="Periplasmic binding protein-like II"/>
    <property type="match status" value="1"/>
</dbReference>
<dbReference type="SUPFAM" id="SSF53850">
    <property type="entry name" value="Periplasmic binding protein-like II"/>
    <property type="match status" value="1"/>
</dbReference>
<organism evidence="1">
    <name type="scientific">marine metagenome</name>
    <dbReference type="NCBI Taxonomy" id="408172"/>
    <lineage>
        <taxon>unclassified sequences</taxon>
        <taxon>metagenomes</taxon>
        <taxon>ecological metagenomes</taxon>
    </lineage>
</organism>
<sequence>MIRYTILKVISAVSLWVFSLVTPIVAADRAVDSTHVTVTAGSIGGSYFVMNTAMFDIFSKHVEGLAYAIVPGGSVSNPIAINKGGAQFGLSFTNDLRSAVMGQAPYSEALTEI</sequence>
<gene>
    <name evidence="1" type="ORF">METZ01_LOCUS459921</name>
</gene>
<feature type="non-terminal residue" evidence="1">
    <location>
        <position position="113"/>
    </location>
</feature>
<protein>
    <submittedName>
        <fullName evidence="1">Uncharacterized protein</fullName>
    </submittedName>
</protein>
<reference evidence="1" key="1">
    <citation type="submission" date="2018-05" db="EMBL/GenBank/DDBJ databases">
        <authorList>
            <person name="Lanie J.A."/>
            <person name="Ng W.-L."/>
            <person name="Kazmierczak K.M."/>
            <person name="Andrzejewski T.M."/>
            <person name="Davidsen T.M."/>
            <person name="Wayne K.J."/>
            <person name="Tettelin H."/>
            <person name="Glass J.I."/>
            <person name="Rusch D."/>
            <person name="Podicherti R."/>
            <person name="Tsui H.-C.T."/>
            <person name="Winkler M.E."/>
        </authorList>
    </citation>
    <scope>NUCLEOTIDE SEQUENCE</scope>
</reference>
<dbReference type="AlphaFoldDB" id="A0A383AGX5"/>
<dbReference type="EMBL" id="UINC01192099">
    <property type="protein sequence ID" value="SVE07067.1"/>
    <property type="molecule type" value="Genomic_DNA"/>
</dbReference>